<dbReference type="InterPro" id="IPR018487">
    <property type="entry name" value="Hemopexin-like_repeat"/>
</dbReference>
<feature type="binding site" evidence="10">
    <location>
        <position position="256"/>
    </location>
    <ligand>
        <name>Ca(2+)</name>
        <dbReference type="ChEBI" id="CHEBI:29108"/>
        <label>3</label>
    </ligand>
</feature>
<dbReference type="Pfam" id="PF00413">
    <property type="entry name" value="Peptidase_M10"/>
    <property type="match status" value="1"/>
</dbReference>
<evidence type="ECO:0000256" key="3">
    <source>
        <dbReference type="ARBA" id="ARBA00022723"/>
    </source>
</evidence>
<feature type="binding site" description="in inhibited form" evidence="10">
    <location>
        <position position="123"/>
    </location>
    <ligand>
        <name>Zn(2+)</name>
        <dbReference type="ChEBI" id="CHEBI:29105"/>
        <label>2</label>
        <note>catalytic</note>
    </ligand>
</feature>
<feature type="binding site" evidence="10">
    <location>
        <position position="373"/>
    </location>
    <ligand>
        <name>Ca(2+)</name>
        <dbReference type="ChEBI" id="CHEBI:29108"/>
        <label>5</label>
    </ligand>
</feature>
<dbReference type="SUPFAM" id="SSF55486">
    <property type="entry name" value="Metalloproteases ('zincins'), catalytic domain"/>
    <property type="match status" value="1"/>
</dbReference>
<feature type="binding site" evidence="10">
    <location>
        <position position="214"/>
    </location>
    <ligand>
        <name>Ca(2+)</name>
        <dbReference type="ChEBI" id="CHEBI:29108"/>
        <label>2</label>
    </ligand>
</feature>
<dbReference type="PRINTS" id="PR00138">
    <property type="entry name" value="MATRIXIN"/>
</dbReference>
<gene>
    <name evidence="11" type="ORF">PACLA_8A028278</name>
</gene>
<dbReference type="SMART" id="SM00235">
    <property type="entry name" value="ZnMc"/>
    <property type="match status" value="1"/>
</dbReference>
<dbReference type="InterPro" id="IPR021190">
    <property type="entry name" value="Pept_M10A"/>
</dbReference>
<dbReference type="PANTHER" id="PTHR10201">
    <property type="entry name" value="MATRIX METALLOPROTEINASE"/>
    <property type="match status" value="1"/>
</dbReference>
<dbReference type="GO" id="GO:0030574">
    <property type="term" value="P:collagen catabolic process"/>
    <property type="evidence" value="ECO:0007669"/>
    <property type="project" value="TreeGrafter"/>
</dbReference>
<evidence type="ECO:0000256" key="10">
    <source>
        <dbReference type="PIRSR" id="PIRSR621190-2"/>
    </source>
</evidence>
<name>A0A7D9DAR5_PARCT</name>
<dbReference type="PANTHER" id="PTHR10201:SF323">
    <property type="entry name" value="MATRIX METALLOPROTEINASE-21"/>
    <property type="match status" value="1"/>
</dbReference>
<feature type="binding site" evidence="10">
    <location>
        <position position="252"/>
    </location>
    <ligand>
        <name>Ca(2+)</name>
        <dbReference type="ChEBI" id="CHEBI:29108"/>
        <label>2</label>
    </ligand>
</feature>
<feature type="binding site" evidence="10">
    <location>
        <position position="259"/>
    </location>
    <ligand>
        <name>Ca(2+)</name>
        <dbReference type="ChEBI" id="CHEBI:29108"/>
        <label>3</label>
    </ligand>
</feature>
<dbReference type="Proteomes" id="UP001152795">
    <property type="component" value="Unassembled WGS sequence"/>
</dbReference>
<dbReference type="PROSITE" id="PS51642">
    <property type="entry name" value="HEMOPEXIN_2"/>
    <property type="match status" value="4"/>
</dbReference>
<feature type="binding site" evidence="9">
    <location>
        <position position="277"/>
    </location>
    <ligand>
        <name>Zn(2+)</name>
        <dbReference type="ChEBI" id="CHEBI:29105"/>
        <label>2</label>
        <note>catalytic</note>
    </ligand>
</feature>
<comment type="caution">
    <text evidence="11">The sequence shown here is derived from an EMBL/GenBank/DDBJ whole genome shotgun (WGS) entry which is preliminary data.</text>
</comment>
<keyword evidence="3 9" id="KW-0479">Metal-binding</keyword>
<sequence>MTKIQMYLAIFLTMLPTLVTASSPIPSLTRDNVAKPNKNDLKVVQYLVRYGHLDDKPDARSLILSQKRKPHMPSRDKTKHNVFHPYTDDDITNGIKSLQNSFGLKVSGELNEETIKLMKAPRCGFFDKARGNSFSNPFQMTVHHRNRRYTIKFQLSNGQTATYKWRKKTITWNIFIYYKYLSKNVQDETLEKAFKLWEYSSPLIFTKTSSRIPDIKIQFAPTVHGDRFNFDGKNGVLAHAFPPGTYSGLAGDIHFDAAEGWNKDHDLLSVALHEIGHSLGLAHSSIFSSVMYGTYRKKTELHWDDRDGVDALYGACKTKVDAAIYLPGDVYLLRKDMIWKVDEFDMHNSFDDGFPKKIKDEFVPAIPNDLDAALVWSDYLVYFLKGTRSWGYDRFRKLVKFDRAIAYDWPKIPNSPDASLCYVDDQITWFFKGNLCWKVNDWDLKVFSGYPKNINEVWPGVPDNIDAAYYSSWSKETYFFKDTVYWVVDNKKSKQKPFKAYSGGQINKKWKGVCSEKY</sequence>
<evidence type="ECO:0000256" key="7">
    <source>
        <dbReference type="ARBA" id="ARBA00023049"/>
    </source>
</evidence>
<dbReference type="InterPro" id="IPR018486">
    <property type="entry name" value="Hemopexin_CS"/>
</dbReference>
<dbReference type="PIRSF" id="PIRSF001191">
    <property type="entry name" value="Peptidase_M10A_matrix"/>
    <property type="match status" value="1"/>
</dbReference>
<reference evidence="11" key="1">
    <citation type="submission" date="2020-04" db="EMBL/GenBank/DDBJ databases">
        <authorList>
            <person name="Alioto T."/>
            <person name="Alioto T."/>
            <person name="Gomez Garrido J."/>
        </authorList>
    </citation>
    <scope>NUCLEOTIDE SEQUENCE</scope>
    <source>
        <strain evidence="11">A484AB</strain>
    </source>
</reference>
<feature type="binding site" evidence="10">
    <location>
        <position position="232"/>
    </location>
    <ligand>
        <name>Ca(2+)</name>
        <dbReference type="ChEBI" id="CHEBI:29108"/>
        <label>3</label>
    </ligand>
</feature>
<dbReference type="Pfam" id="PF00045">
    <property type="entry name" value="Hemopexin"/>
    <property type="match status" value="2"/>
</dbReference>
<feature type="binding site" evidence="9">
    <location>
        <position position="273"/>
    </location>
    <ligand>
        <name>Zn(2+)</name>
        <dbReference type="ChEBI" id="CHEBI:29105"/>
        <label>2</label>
        <note>catalytic</note>
    </ligand>
</feature>
<evidence type="ECO:0000313" key="12">
    <source>
        <dbReference type="Proteomes" id="UP001152795"/>
    </source>
</evidence>
<evidence type="ECO:0000256" key="8">
    <source>
        <dbReference type="PIRSR" id="PIRSR001191-1"/>
    </source>
</evidence>
<evidence type="ECO:0000256" key="6">
    <source>
        <dbReference type="ARBA" id="ARBA00022837"/>
    </source>
</evidence>
<dbReference type="GO" id="GO:0030198">
    <property type="term" value="P:extracellular matrix organization"/>
    <property type="evidence" value="ECO:0007669"/>
    <property type="project" value="TreeGrafter"/>
</dbReference>
<feature type="binding site" evidence="10">
    <location>
        <position position="371"/>
    </location>
    <ligand>
        <name>Ca(2+)</name>
        <dbReference type="ChEBI" id="CHEBI:29108"/>
        <label>4</label>
    </ligand>
</feature>
<evidence type="ECO:0000256" key="2">
    <source>
        <dbReference type="ARBA" id="ARBA00022670"/>
    </source>
</evidence>
<organism evidence="11 12">
    <name type="scientific">Paramuricea clavata</name>
    <name type="common">Red gorgonian</name>
    <name type="synonym">Violescent sea-whip</name>
    <dbReference type="NCBI Taxonomy" id="317549"/>
    <lineage>
        <taxon>Eukaryota</taxon>
        <taxon>Metazoa</taxon>
        <taxon>Cnidaria</taxon>
        <taxon>Anthozoa</taxon>
        <taxon>Octocorallia</taxon>
        <taxon>Malacalcyonacea</taxon>
        <taxon>Plexauridae</taxon>
        <taxon>Paramuricea</taxon>
    </lineage>
</organism>
<evidence type="ECO:0000313" key="11">
    <source>
        <dbReference type="EMBL" id="CAB3981253.1"/>
    </source>
</evidence>
<feature type="binding site" evidence="10">
    <location>
        <position position="291"/>
    </location>
    <ligand>
        <name>Zn(2+)</name>
        <dbReference type="ChEBI" id="CHEBI:29105"/>
        <label>2</label>
        <note>catalytic</note>
    </ligand>
</feature>
<dbReference type="OrthoDB" id="5986175at2759"/>
<feature type="binding site" evidence="10">
    <location>
        <position position="254"/>
    </location>
    <ligand>
        <name>Zn(2+)</name>
        <dbReference type="ChEBI" id="CHEBI:29105"/>
        <label>1</label>
    </ligand>
</feature>
<feature type="active site" evidence="8">
    <location>
        <position position="274"/>
    </location>
</feature>
<keyword evidence="7" id="KW-0482">Metalloprotease</keyword>
<keyword evidence="12" id="KW-1185">Reference proteome</keyword>
<dbReference type="GO" id="GO:0031012">
    <property type="term" value="C:extracellular matrix"/>
    <property type="evidence" value="ECO:0007669"/>
    <property type="project" value="InterPro"/>
</dbReference>
<evidence type="ECO:0000256" key="9">
    <source>
        <dbReference type="PIRSR" id="PIRSR001191-2"/>
    </source>
</evidence>
<dbReference type="SMART" id="SM00120">
    <property type="entry name" value="HX"/>
    <property type="match status" value="4"/>
</dbReference>
<protein>
    <submittedName>
        <fullName evidence="11">Interstitial collagenase</fullName>
    </submittedName>
</protein>
<feature type="binding site" evidence="10">
    <location>
        <position position="231"/>
    </location>
    <ligand>
        <name>Ca(2+)</name>
        <dbReference type="ChEBI" id="CHEBI:29108"/>
        <label>3</label>
    </ligand>
</feature>
<dbReference type="InterPro" id="IPR001818">
    <property type="entry name" value="Pept_M10_metallopeptidase"/>
</dbReference>
<dbReference type="SUPFAM" id="SSF47090">
    <property type="entry name" value="PGBD-like"/>
    <property type="match status" value="1"/>
</dbReference>
<dbReference type="CDD" id="cd04278">
    <property type="entry name" value="ZnMc_MMP"/>
    <property type="match status" value="1"/>
</dbReference>
<keyword evidence="4" id="KW-0378">Hydrolase</keyword>
<feature type="binding site" evidence="10">
    <location>
        <position position="466"/>
    </location>
    <ligand>
        <name>Ca(2+)</name>
        <dbReference type="ChEBI" id="CHEBI:29108"/>
        <label>4</label>
    </ligand>
</feature>
<evidence type="ECO:0000256" key="4">
    <source>
        <dbReference type="ARBA" id="ARBA00022801"/>
    </source>
</evidence>
<evidence type="ECO:0000256" key="1">
    <source>
        <dbReference type="ARBA" id="ARBA00010370"/>
    </source>
</evidence>
<dbReference type="Gene3D" id="2.110.10.10">
    <property type="entry name" value="Hemopexin-like domain"/>
    <property type="match status" value="1"/>
</dbReference>
<dbReference type="InterPro" id="IPR006026">
    <property type="entry name" value="Peptidase_Metallo"/>
</dbReference>
<dbReference type="PROSITE" id="PS00024">
    <property type="entry name" value="HEMOPEXIN"/>
    <property type="match status" value="1"/>
</dbReference>
<dbReference type="InterPro" id="IPR024079">
    <property type="entry name" value="MetalloPept_cat_dom_sf"/>
</dbReference>
<dbReference type="SUPFAM" id="SSF50923">
    <property type="entry name" value="Hemopexin-like domain"/>
    <property type="match status" value="1"/>
</dbReference>
<dbReference type="InterPro" id="IPR036375">
    <property type="entry name" value="Hemopexin-like_dom_sf"/>
</dbReference>
<dbReference type="GO" id="GO:0008270">
    <property type="term" value="F:zinc ion binding"/>
    <property type="evidence" value="ECO:0007669"/>
    <property type="project" value="InterPro"/>
</dbReference>
<comment type="cofactor">
    <cofactor evidence="10">
        <name>Zn(2+)</name>
        <dbReference type="ChEBI" id="CHEBI:29105"/>
    </cofactor>
    <text evidence="10">Binds 2 Zn(2+) ions per subunit.</text>
</comment>
<dbReference type="AlphaFoldDB" id="A0A7D9DAR5"/>
<comment type="cofactor">
    <cofactor evidence="10">
        <name>Ca(2+)</name>
        <dbReference type="ChEBI" id="CHEBI:29108"/>
    </cofactor>
    <text evidence="10">Can bind about 5 Ca(2+) ions per subunit.</text>
</comment>
<feature type="binding site" evidence="10">
    <location>
        <position position="239"/>
    </location>
    <ligand>
        <name>Zn(2+)</name>
        <dbReference type="ChEBI" id="CHEBI:29105"/>
        <label>1</label>
    </ligand>
</feature>
<dbReference type="InterPro" id="IPR036365">
    <property type="entry name" value="PGBD-like_sf"/>
</dbReference>
<dbReference type="GO" id="GO:0006508">
    <property type="term" value="P:proteolysis"/>
    <property type="evidence" value="ECO:0007669"/>
    <property type="project" value="UniProtKB-KW"/>
</dbReference>
<dbReference type="EMBL" id="CACRXK020000368">
    <property type="protein sequence ID" value="CAB3981253.1"/>
    <property type="molecule type" value="Genomic_DNA"/>
</dbReference>
<feature type="binding site" evidence="9">
    <location>
        <position position="283"/>
    </location>
    <ligand>
        <name>Zn(2+)</name>
        <dbReference type="ChEBI" id="CHEBI:29105"/>
        <label>2</label>
        <note>catalytic</note>
    </ligand>
</feature>
<feature type="binding site" evidence="10">
    <location>
        <position position="259"/>
    </location>
    <ligand>
        <name>Ca(2+)</name>
        <dbReference type="ChEBI" id="CHEBI:29108"/>
        <label>1</label>
    </ligand>
</feature>
<dbReference type="InterPro" id="IPR033739">
    <property type="entry name" value="M10A_MMP"/>
</dbReference>
<evidence type="ECO:0000256" key="5">
    <source>
        <dbReference type="ARBA" id="ARBA00022833"/>
    </source>
</evidence>
<dbReference type="Gene3D" id="3.40.390.10">
    <property type="entry name" value="Collagenase (Catalytic Domain)"/>
    <property type="match status" value="1"/>
</dbReference>
<feature type="binding site" evidence="10">
    <location>
        <position position="226"/>
    </location>
    <ligand>
        <name>Zn(2+)</name>
        <dbReference type="ChEBI" id="CHEBI:29105"/>
        <label>1</label>
    </ligand>
</feature>
<dbReference type="GO" id="GO:0004222">
    <property type="term" value="F:metalloendopeptidase activity"/>
    <property type="evidence" value="ECO:0007669"/>
    <property type="project" value="InterPro"/>
</dbReference>
<keyword evidence="2" id="KW-0645">Protease</keyword>
<feature type="binding site" evidence="10">
    <location>
        <position position="224"/>
    </location>
    <ligand>
        <name>Zn(2+)</name>
        <dbReference type="ChEBI" id="CHEBI:29105"/>
        <label>1</label>
    </ligand>
</feature>
<keyword evidence="5 9" id="KW-0862">Zinc</keyword>
<comment type="similarity">
    <text evidence="1">Belongs to the peptidase M10A family.</text>
</comment>
<accession>A0A7D9DAR5</accession>
<proteinExistence type="inferred from homology"/>
<keyword evidence="6 10" id="KW-0106">Calcium</keyword>